<name>A0A8R2DMJ2_BOMMO</name>
<protein>
    <recommendedName>
        <fullName evidence="5">Cuticle protein</fullName>
    </recommendedName>
</protein>
<reference evidence="4" key="1">
    <citation type="journal article" date="2008" name="Insect Biochem. Mol. Biol.">
        <title>The genome of a lepidopteran model insect, the silkworm Bombyx mori.</title>
        <authorList>
            <consortium name="International Silkworm Genome Consortium"/>
        </authorList>
    </citation>
    <scope>NUCLEOTIDE SEQUENCE [LARGE SCALE GENOMIC DNA]</scope>
    <source>
        <strain evidence="4">p50T</strain>
    </source>
</reference>
<dbReference type="EnsemblMetazoa" id="XM_021348635.2">
    <property type="protein sequence ID" value="XP_021204310.2"/>
    <property type="gene ID" value="LOC101744556"/>
</dbReference>
<dbReference type="RefSeq" id="XP_021204310.2">
    <property type="nucleotide sequence ID" value="XM_021348635.3"/>
</dbReference>
<dbReference type="GeneID" id="101744556"/>
<feature type="compositionally biased region" description="Low complexity" evidence="1">
    <location>
        <begin position="1445"/>
        <end position="1454"/>
    </location>
</feature>
<keyword evidence="2" id="KW-0732">Signal</keyword>
<proteinExistence type="predicted"/>
<dbReference type="Proteomes" id="UP000005204">
    <property type="component" value="Unassembled WGS sequence"/>
</dbReference>
<feature type="chain" id="PRO_5035933952" description="Cuticle protein" evidence="2">
    <location>
        <begin position="23"/>
        <end position="1979"/>
    </location>
</feature>
<organism evidence="3 4">
    <name type="scientific">Bombyx mori</name>
    <name type="common">Silk moth</name>
    <dbReference type="NCBI Taxonomy" id="7091"/>
    <lineage>
        <taxon>Eukaryota</taxon>
        <taxon>Metazoa</taxon>
        <taxon>Ecdysozoa</taxon>
        <taxon>Arthropoda</taxon>
        <taxon>Hexapoda</taxon>
        <taxon>Insecta</taxon>
        <taxon>Pterygota</taxon>
        <taxon>Neoptera</taxon>
        <taxon>Endopterygota</taxon>
        <taxon>Lepidoptera</taxon>
        <taxon>Glossata</taxon>
        <taxon>Ditrysia</taxon>
        <taxon>Bombycoidea</taxon>
        <taxon>Bombycidae</taxon>
        <taxon>Bombycinae</taxon>
        <taxon>Bombyx</taxon>
    </lineage>
</organism>
<feature type="region of interest" description="Disordered" evidence="1">
    <location>
        <begin position="574"/>
        <end position="597"/>
    </location>
</feature>
<dbReference type="KEGG" id="bmor:101744556"/>
<evidence type="ECO:0000256" key="2">
    <source>
        <dbReference type="SAM" id="SignalP"/>
    </source>
</evidence>
<evidence type="ECO:0008006" key="5">
    <source>
        <dbReference type="Google" id="ProtNLM"/>
    </source>
</evidence>
<feature type="signal peptide" evidence="2">
    <location>
        <begin position="1"/>
        <end position="22"/>
    </location>
</feature>
<evidence type="ECO:0000313" key="4">
    <source>
        <dbReference type="Proteomes" id="UP000005204"/>
    </source>
</evidence>
<feature type="region of interest" description="Disordered" evidence="1">
    <location>
        <begin position="1588"/>
        <end position="1612"/>
    </location>
</feature>
<evidence type="ECO:0000313" key="3">
    <source>
        <dbReference type="EnsemblMetazoa" id="XP_021204310.2"/>
    </source>
</evidence>
<reference evidence="3" key="2">
    <citation type="submission" date="2022-06" db="UniProtKB">
        <authorList>
            <consortium name="EnsemblMetazoa"/>
        </authorList>
    </citation>
    <scope>IDENTIFICATION</scope>
    <source>
        <strain evidence="3">p50T (Dazao)</strain>
    </source>
</reference>
<accession>A0A8R2DMJ2</accession>
<keyword evidence="4" id="KW-1185">Reference proteome</keyword>
<sequence>MEYKVNLIFLVVFSSKIVVSIPYNEENVRQRAYPAINWPSNLQARENPNFAPPQNFHAAVYQKPYYQEMAQRRINSPNEEFRAPPLAALPKAFETPTGYRVTGTRNDQNYYQNNGQNGLRQFQQINVPPVRQNPVIEQTYFQPIREPLTSVSQNGNPQGQYPRSVLPNYYNQQPLPRLQASQFRSNYMNVPNAEVQRPWVQNMRGAYDNKTQYLSNEPSVNPKEIARSAIELQNKYQSPMEHLPRIVNRNLATNSQMNSGYIPGDNRRPEMRNILAAGTNTNLDKNHKTFMIDDPRGNVELVGNLRPHENKNDVLVNAKDILGKTNEGQSHPTFRPQVINQPQVISSTTGTDIFLHNDVQDTVANTVLNAKSVPYNKPLLQENAVQNPAVLDSISSYRSQPRVKSSNTKFLLRDDLQDTVPNTALNTALNTAYTKSVPDSKPLVQEQGISNFAALDLNPRYRPSGQNVDHPRVTSLSTDTKILQRQNFQDTGSNTTFNIKSVPDNRPLVQETVVLNPAAVDTIPSHKEQPQVISTIQTEFSRGDRLEDTAPNTAFNTKSVPYNKPLVQEEAIPSFSALDSDPSHRNQPRVTSSTADTKNLLRHELQDKGPNTAFNIKSVPYNKPLVQEEAIPSFFALDSDPSHRNQPRVTSSIDDTKNLLRHELQDEAPNTAFNIKSVPDNRPLVQETVVLNPAAVDIIPRHKEQSQIIPTIETEISRGVRLEDTAPNTAFNMKSIPYNKPLVQEEAISSFSALDSDPSHRNQPRVTSSIADTKNLLRHELQDEAPNTAFNIESVPDNRPLVQETVVLNPAAVDIIPRHKEQSQIIPTIETEISQGVRLEDTAPNTAFNTKSVPYNRPLVQEEAIPSFSALDSDPSHRNQPRVTSSIADTKNLLHHELQDEAPNTAFNIKSVPDNRPLVQETVVLNPAAVDIIPRHKEQSQIIPTIETEISRGVRLEDTAPNTAFNMKSVPHNKPLVQEEAISSFSALDSDPSYRNQPRVTSSIADTKNLLRHELQDEAPNTAFNIKSVPDNRPLVQETVVLNPAAVDIIPRHKEQSQIIPTIETEISRGVRLEDTAPNTAFNTKSVPYNRPLVQEEAIPSFSALDSDPSHRNQPRVTSSIADTKNLLHHELQDEAPNTAFNIKSVPDNRPLVQEAVVLNPAAVDTIPSHKEQPQVISTIQTEISRGDRLEDTAPNTAFNTKSVPYNKPLVQEEAIPSFSALDSDPSHRNQPRVTSSIADTKNLLRHELQDEASNTAFNIKSVPDNRPLVQENMGVNSATLDIIPRHREQPQVISTIETEISRGVRLEDTAPNTAFNMKSVPYNKPLVQEDPSAVDNFPQKAPHVSLFSTEAHQLNKEVMPNMRISAQDNEHDKPKSIFDESIIPIAATEKSIETSTLSTNYVTKNNSEHNSNPDDYNPSEFLRQNISFDKYKSQAKTVNLQNETTTTDTPSDTGRPVVKHHHHHSSVGREILDSVLDDNIFNQPSSPMEKSLEKATFDEPLNEPLIPNNDHSTPEPWYLNSEPLRSSNITEEDHFSNNKTKIPEETTFTFSTVPEIKEAKDIENEKPVEVIEKKDFFVNEANWFREQSEDGATNSNVVSPLTSDEDKEREKVQSTTVSSLLSPLNNLINLFNNGLQVLSPLNNKKNDTSKPTVAESYVAPTISSLHNRSTVEDNRQTESTETLTVDARNDDILDLLSSKTDNSEDQLNIILTDSTENILNEMKYIDSMIPLSENNNIANEPINLEDDQMNFDDVAILFNTDSMPTVSTESLDEEVDVFSQEVKAIDNEEIPNPFIGSDETFNIFNENNANGNNRTPSVLTLDTQDEVDLDVRERIVNPTVIQSSIKGDEEDQTITSNTKPDTLPDIFTLNDDAVANPADNNTVMFKVDADFWQKIKNGNITYDVVYLFQAYDQPVVEKETQTIIHPNGTIVQQYVEKTWKKQGDTQPIIVQKTKIFHPDGRIVEEPLSFRLQINLIIK</sequence>
<evidence type="ECO:0000256" key="1">
    <source>
        <dbReference type="SAM" id="MobiDB-lite"/>
    </source>
</evidence>
<feature type="compositionally biased region" description="Polar residues" evidence="1">
    <location>
        <begin position="1591"/>
        <end position="1603"/>
    </location>
</feature>
<feature type="region of interest" description="Disordered" evidence="1">
    <location>
        <begin position="1440"/>
        <end position="1467"/>
    </location>
</feature>
<feature type="compositionally biased region" description="Polar residues" evidence="1">
    <location>
        <begin position="588"/>
        <end position="597"/>
    </location>
</feature>
<feature type="compositionally biased region" description="Basic residues" evidence="1">
    <location>
        <begin position="1458"/>
        <end position="1467"/>
    </location>
</feature>